<protein>
    <recommendedName>
        <fullName evidence="10">Major facilitator superfamily (MFS) profile domain-containing protein</fullName>
    </recommendedName>
</protein>
<dbReference type="InterPro" id="IPR003663">
    <property type="entry name" value="Sugar/inositol_transpt"/>
</dbReference>
<feature type="transmembrane region" description="Helical" evidence="9">
    <location>
        <begin position="345"/>
        <end position="368"/>
    </location>
</feature>
<keyword evidence="3 8" id="KW-0813">Transport</keyword>
<dbReference type="NCBIfam" id="TIGR00879">
    <property type="entry name" value="SP"/>
    <property type="match status" value="1"/>
</dbReference>
<keyword evidence="6 9" id="KW-0472">Membrane</keyword>
<keyword evidence="12" id="KW-1185">Reference proteome</keyword>
<dbReference type="PROSITE" id="PS50850">
    <property type="entry name" value="MFS"/>
    <property type="match status" value="1"/>
</dbReference>
<feature type="transmembrane region" description="Helical" evidence="9">
    <location>
        <begin position="155"/>
        <end position="177"/>
    </location>
</feature>
<dbReference type="InterPro" id="IPR005829">
    <property type="entry name" value="Sugar_transporter_CS"/>
</dbReference>
<dbReference type="GO" id="GO:0016020">
    <property type="term" value="C:membrane"/>
    <property type="evidence" value="ECO:0007669"/>
    <property type="project" value="UniProtKB-SubCell"/>
</dbReference>
<gene>
    <name evidence="11" type="ORF">CcaverHIS019_0210230</name>
</gene>
<dbReference type="FunFam" id="1.20.1250.20:FF:000078">
    <property type="entry name" value="MFS maltose transporter, putative"/>
    <property type="match status" value="1"/>
</dbReference>
<organism evidence="11 12">
    <name type="scientific">Cutaneotrichosporon cavernicola</name>
    <dbReference type="NCBI Taxonomy" id="279322"/>
    <lineage>
        <taxon>Eukaryota</taxon>
        <taxon>Fungi</taxon>
        <taxon>Dikarya</taxon>
        <taxon>Basidiomycota</taxon>
        <taxon>Agaricomycotina</taxon>
        <taxon>Tremellomycetes</taxon>
        <taxon>Trichosporonales</taxon>
        <taxon>Trichosporonaceae</taxon>
        <taxon>Cutaneotrichosporon</taxon>
    </lineage>
</organism>
<evidence type="ECO:0000256" key="9">
    <source>
        <dbReference type="SAM" id="Phobius"/>
    </source>
</evidence>
<proteinExistence type="inferred from homology"/>
<dbReference type="InterPro" id="IPR020846">
    <property type="entry name" value="MFS_dom"/>
</dbReference>
<dbReference type="GeneID" id="85493532"/>
<dbReference type="InterPro" id="IPR036259">
    <property type="entry name" value="MFS_trans_sf"/>
</dbReference>
<dbReference type="AlphaFoldDB" id="A0AA48L0B4"/>
<name>A0AA48L0B4_9TREE</name>
<feature type="transmembrane region" description="Helical" evidence="9">
    <location>
        <begin position="375"/>
        <end position="396"/>
    </location>
</feature>
<reference evidence="11" key="1">
    <citation type="journal article" date="2023" name="BMC Genomics">
        <title>Chromosome-level genome assemblies of Cutaneotrichosporon spp. (Trichosporonales, Basidiomycota) reveal imbalanced evolution between nucleotide sequences and chromosome synteny.</title>
        <authorList>
            <person name="Kobayashi Y."/>
            <person name="Kayamori A."/>
            <person name="Aoki K."/>
            <person name="Shiwa Y."/>
            <person name="Matsutani M."/>
            <person name="Fujita N."/>
            <person name="Sugita T."/>
            <person name="Iwasaki W."/>
            <person name="Tanaka N."/>
            <person name="Takashima M."/>
        </authorList>
    </citation>
    <scope>NUCLEOTIDE SEQUENCE</scope>
    <source>
        <strain evidence="11">HIS019</strain>
    </source>
</reference>
<feature type="transmembrane region" description="Helical" evidence="9">
    <location>
        <begin position="312"/>
        <end position="333"/>
    </location>
</feature>
<dbReference type="PANTHER" id="PTHR48022">
    <property type="entry name" value="PLASTIDIC GLUCOSE TRANSPORTER 4"/>
    <property type="match status" value="1"/>
</dbReference>
<keyword evidence="4 9" id="KW-0812">Transmembrane</keyword>
<accession>A0AA48L0B4</accession>
<dbReference type="EMBL" id="AP028213">
    <property type="protein sequence ID" value="BEI89661.1"/>
    <property type="molecule type" value="Genomic_DNA"/>
</dbReference>
<dbReference type="InterPro" id="IPR050360">
    <property type="entry name" value="MFS_Sugar_Transporters"/>
</dbReference>
<feature type="domain" description="Major facilitator superfamily (MFS) profile" evidence="10">
    <location>
        <begin position="54"/>
        <end position="502"/>
    </location>
</feature>
<evidence type="ECO:0000313" key="12">
    <source>
        <dbReference type="Proteomes" id="UP001233271"/>
    </source>
</evidence>
<dbReference type="KEGG" id="ccac:CcaHIS019_0210230"/>
<evidence type="ECO:0000256" key="3">
    <source>
        <dbReference type="ARBA" id="ARBA00022448"/>
    </source>
</evidence>
<evidence type="ECO:0000256" key="5">
    <source>
        <dbReference type="ARBA" id="ARBA00022989"/>
    </source>
</evidence>
<feature type="transmembrane region" description="Helical" evidence="9">
    <location>
        <begin position="228"/>
        <end position="249"/>
    </location>
</feature>
<evidence type="ECO:0000256" key="2">
    <source>
        <dbReference type="ARBA" id="ARBA00010992"/>
    </source>
</evidence>
<feature type="transmembrane region" description="Helical" evidence="9">
    <location>
        <begin position="402"/>
        <end position="429"/>
    </location>
</feature>
<evidence type="ECO:0000256" key="8">
    <source>
        <dbReference type="RuleBase" id="RU003346"/>
    </source>
</evidence>
<keyword evidence="5 9" id="KW-1133">Transmembrane helix</keyword>
<dbReference type="Pfam" id="PF00083">
    <property type="entry name" value="Sugar_tr"/>
    <property type="match status" value="1"/>
</dbReference>
<dbReference type="Gene3D" id="1.20.1250.20">
    <property type="entry name" value="MFS general substrate transporter like domains"/>
    <property type="match status" value="1"/>
</dbReference>
<dbReference type="GO" id="GO:0005351">
    <property type="term" value="F:carbohydrate:proton symporter activity"/>
    <property type="evidence" value="ECO:0007669"/>
    <property type="project" value="TreeGrafter"/>
</dbReference>
<dbReference type="Proteomes" id="UP001233271">
    <property type="component" value="Chromosome 2"/>
</dbReference>
<feature type="transmembrane region" description="Helical" evidence="9">
    <location>
        <begin position="98"/>
        <end position="119"/>
    </location>
</feature>
<comment type="catalytic activity">
    <reaction evidence="7">
        <text>myo-inositol(out) + H(+)(out) = myo-inositol(in) + H(+)(in)</text>
        <dbReference type="Rhea" id="RHEA:60364"/>
        <dbReference type="ChEBI" id="CHEBI:15378"/>
        <dbReference type="ChEBI" id="CHEBI:17268"/>
    </reaction>
</comment>
<feature type="transmembrane region" description="Helical" evidence="9">
    <location>
        <begin position="51"/>
        <end position="78"/>
    </location>
</feature>
<dbReference type="PROSITE" id="PS00217">
    <property type="entry name" value="SUGAR_TRANSPORT_2"/>
    <property type="match status" value="1"/>
</dbReference>
<sequence length="562" mass="62586">MSDATNTIGLTPNLIQAGIDIDPVLLAEGLETIRQEKNETLGETFRLHWRAILWSMTLSLALVMDGYDGSITTAFYGLPAFLERFGVKNSKGKLVIDANYQTAIANILIPGNFLAFWVVGAATKRWGMRPVYAGGMVLITLIIFLFVFLQSIQMLLVAQLLVGFCWGLFHTLTAAYAAEICPIRLRGMAVSFISFCWGTGGFIAAGLNRAALDIQGDWSWRLPYCLQWIWPVPLFFAAIYAPESPYWLVRVGKIDQAKKCLTRIRSPGYWDSHSLDGYIEFIRHTDHLESAESSKGSFMEMFKGTNLRRTEIMLGVWTIQQWSGLSLTGYAIVFLKSVGWSTTAAFNLNMVITAMNLVGCALELFVINRFGRRPLILWGMTMLMTLLLLIGILGSVPFNHHVIQAIASFLILLNLIFHATIGPVTYTVAAEIPSSRLRQRTVAFGRGWYVANGVATGQLTPRMVNPKTTPGAWGWGAKAGYFYFGVAVVVTTWAYFRMPETGGFSFAELEILFANKVNARKFTKQHIHDEMAAGDSAFDTKPGEMDDDLKAIPQLEHNEYAK</sequence>
<evidence type="ECO:0000256" key="6">
    <source>
        <dbReference type="ARBA" id="ARBA00023136"/>
    </source>
</evidence>
<evidence type="ECO:0000313" key="11">
    <source>
        <dbReference type="EMBL" id="BEI89661.1"/>
    </source>
</evidence>
<comment type="subcellular location">
    <subcellularLocation>
        <location evidence="1">Membrane</location>
        <topology evidence="1">Multi-pass membrane protein</topology>
    </subcellularLocation>
</comment>
<feature type="transmembrane region" description="Helical" evidence="9">
    <location>
        <begin position="479"/>
        <end position="496"/>
    </location>
</feature>
<dbReference type="PANTHER" id="PTHR48022:SF53">
    <property type="entry name" value="ALPHA-GLUCOSIDE TRANSPORTER, PUTATIVE (AFU_ORTHOLOGUE AFUA_3G01700)-RELATED"/>
    <property type="match status" value="1"/>
</dbReference>
<dbReference type="SUPFAM" id="SSF103473">
    <property type="entry name" value="MFS general substrate transporter"/>
    <property type="match status" value="1"/>
</dbReference>
<feature type="transmembrane region" description="Helical" evidence="9">
    <location>
        <begin position="189"/>
        <end position="208"/>
    </location>
</feature>
<dbReference type="InterPro" id="IPR005828">
    <property type="entry name" value="MFS_sugar_transport-like"/>
</dbReference>
<evidence type="ECO:0000259" key="10">
    <source>
        <dbReference type="PROSITE" id="PS50850"/>
    </source>
</evidence>
<dbReference type="RefSeq" id="XP_060454927.1">
    <property type="nucleotide sequence ID" value="XM_060598099.1"/>
</dbReference>
<evidence type="ECO:0000256" key="7">
    <source>
        <dbReference type="ARBA" id="ARBA00049119"/>
    </source>
</evidence>
<feature type="transmembrane region" description="Helical" evidence="9">
    <location>
        <begin position="131"/>
        <end position="149"/>
    </location>
</feature>
<comment type="similarity">
    <text evidence="2 8">Belongs to the major facilitator superfamily. Sugar transporter (TC 2.A.1.1) family.</text>
</comment>
<evidence type="ECO:0000256" key="1">
    <source>
        <dbReference type="ARBA" id="ARBA00004141"/>
    </source>
</evidence>
<evidence type="ECO:0000256" key="4">
    <source>
        <dbReference type="ARBA" id="ARBA00022692"/>
    </source>
</evidence>